<name>A0A973A9J4_9GAMM</name>
<sequence>MARAVSKIVPLHEVEDIVQETYVRLCQIDNNTSIKHPRSYLLKMVINLALDHVKRAEHRLRDQQIDVDELLPAEFDPERDEIYEIAVSNEEFGLFCEAIRLLPVQCRRVFVLKKVYGYTQREIAKELNISENTVEKHVALAIKRCTYFMLHHTSKDTLAGKNQEQPTMREAMYE</sequence>
<evidence type="ECO:0000313" key="7">
    <source>
        <dbReference type="EMBL" id="NQV66285.1"/>
    </source>
</evidence>
<feature type="domain" description="RNA polymerase sigma-70 region 2" evidence="5">
    <location>
        <begin position="12"/>
        <end position="57"/>
    </location>
</feature>
<dbReference type="InterPro" id="IPR036388">
    <property type="entry name" value="WH-like_DNA-bd_sf"/>
</dbReference>
<evidence type="ECO:0000256" key="3">
    <source>
        <dbReference type="ARBA" id="ARBA00023082"/>
    </source>
</evidence>
<dbReference type="Gene3D" id="1.10.1740.10">
    <property type="match status" value="1"/>
</dbReference>
<dbReference type="NCBIfam" id="TIGR02937">
    <property type="entry name" value="sigma70-ECF"/>
    <property type="match status" value="1"/>
</dbReference>
<protein>
    <submittedName>
        <fullName evidence="7">RNA polymerase sigma factor</fullName>
    </submittedName>
</protein>
<evidence type="ECO:0000259" key="5">
    <source>
        <dbReference type="Pfam" id="PF04542"/>
    </source>
</evidence>
<dbReference type="GO" id="GO:0016987">
    <property type="term" value="F:sigma factor activity"/>
    <property type="evidence" value="ECO:0007669"/>
    <property type="project" value="UniProtKB-KW"/>
</dbReference>
<dbReference type="PANTHER" id="PTHR43133">
    <property type="entry name" value="RNA POLYMERASE ECF-TYPE SIGMA FACTO"/>
    <property type="match status" value="1"/>
</dbReference>
<comment type="caution">
    <text evidence="7">The sequence shown here is derived from an EMBL/GenBank/DDBJ whole genome shotgun (WGS) entry which is preliminary data.</text>
</comment>
<dbReference type="SUPFAM" id="SSF88946">
    <property type="entry name" value="Sigma2 domain of RNA polymerase sigma factors"/>
    <property type="match status" value="1"/>
</dbReference>
<evidence type="ECO:0000256" key="2">
    <source>
        <dbReference type="ARBA" id="ARBA00023015"/>
    </source>
</evidence>
<evidence type="ECO:0000256" key="1">
    <source>
        <dbReference type="ARBA" id="ARBA00010641"/>
    </source>
</evidence>
<organism evidence="7 8">
    <name type="scientific">SAR86 cluster bacterium</name>
    <dbReference type="NCBI Taxonomy" id="2030880"/>
    <lineage>
        <taxon>Bacteria</taxon>
        <taxon>Pseudomonadati</taxon>
        <taxon>Pseudomonadota</taxon>
        <taxon>Gammaproteobacteria</taxon>
        <taxon>SAR86 cluster</taxon>
    </lineage>
</organism>
<dbReference type="EMBL" id="JABMOJ010000494">
    <property type="protein sequence ID" value="NQV66285.1"/>
    <property type="molecule type" value="Genomic_DNA"/>
</dbReference>
<dbReference type="InterPro" id="IPR013249">
    <property type="entry name" value="RNA_pol_sigma70_r4_t2"/>
</dbReference>
<keyword evidence="3" id="KW-0731">Sigma factor</keyword>
<dbReference type="AlphaFoldDB" id="A0A973A9J4"/>
<dbReference type="InterPro" id="IPR039425">
    <property type="entry name" value="RNA_pol_sigma-70-like"/>
</dbReference>
<dbReference type="Gene3D" id="1.10.10.10">
    <property type="entry name" value="Winged helix-like DNA-binding domain superfamily/Winged helix DNA-binding domain"/>
    <property type="match status" value="1"/>
</dbReference>
<keyword evidence="4" id="KW-0804">Transcription</keyword>
<dbReference type="InterPro" id="IPR013325">
    <property type="entry name" value="RNA_pol_sigma_r2"/>
</dbReference>
<dbReference type="InterPro" id="IPR014284">
    <property type="entry name" value="RNA_pol_sigma-70_dom"/>
</dbReference>
<dbReference type="PANTHER" id="PTHR43133:SF63">
    <property type="entry name" value="RNA POLYMERASE SIGMA FACTOR FECI-RELATED"/>
    <property type="match status" value="1"/>
</dbReference>
<dbReference type="SUPFAM" id="SSF88659">
    <property type="entry name" value="Sigma3 and sigma4 domains of RNA polymerase sigma factors"/>
    <property type="match status" value="1"/>
</dbReference>
<evidence type="ECO:0000256" key="4">
    <source>
        <dbReference type="ARBA" id="ARBA00023163"/>
    </source>
</evidence>
<feature type="domain" description="RNA polymerase sigma factor 70 region 4 type 2" evidence="6">
    <location>
        <begin position="97"/>
        <end position="145"/>
    </location>
</feature>
<proteinExistence type="inferred from homology"/>
<keyword evidence="2" id="KW-0805">Transcription regulation</keyword>
<dbReference type="Proteomes" id="UP000754644">
    <property type="component" value="Unassembled WGS sequence"/>
</dbReference>
<reference evidence="7" key="1">
    <citation type="submission" date="2020-05" db="EMBL/GenBank/DDBJ databases">
        <title>Sulfur intermediates as new biogeochemical hubs in an aquatic model microbial ecosystem.</title>
        <authorList>
            <person name="Vigneron A."/>
        </authorList>
    </citation>
    <scope>NUCLEOTIDE SEQUENCE</scope>
    <source>
        <strain evidence="7">Bin.250</strain>
    </source>
</reference>
<evidence type="ECO:0000259" key="6">
    <source>
        <dbReference type="Pfam" id="PF08281"/>
    </source>
</evidence>
<dbReference type="Pfam" id="PF04542">
    <property type="entry name" value="Sigma70_r2"/>
    <property type="match status" value="1"/>
</dbReference>
<dbReference type="InterPro" id="IPR007627">
    <property type="entry name" value="RNA_pol_sigma70_r2"/>
</dbReference>
<dbReference type="InterPro" id="IPR013324">
    <property type="entry name" value="RNA_pol_sigma_r3/r4-like"/>
</dbReference>
<comment type="similarity">
    <text evidence="1">Belongs to the sigma-70 factor family. ECF subfamily.</text>
</comment>
<evidence type="ECO:0000313" key="8">
    <source>
        <dbReference type="Proteomes" id="UP000754644"/>
    </source>
</evidence>
<dbReference type="GO" id="GO:0006352">
    <property type="term" value="P:DNA-templated transcription initiation"/>
    <property type="evidence" value="ECO:0007669"/>
    <property type="project" value="InterPro"/>
</dbReference>
<accession>A0A973A9J4</accession>
<dbReference type="Pfam" id="PF08281">
    <property type="entry name" value="Sigma70_r4_2"/>
    <property type="match status" value="1"/>
</dbReference>
<gene>
    <name evidence="7" type="ORF">HQ497_13070</name>
</gene>
<dbReference type="GO" id="GO:0003677">
    <property type="term" value="F:DNA binding"/>
    <property type="evidence" value="ECO:0007669"/>
    <property type="project" value="InterPro"/>
</dbReference>